<name>W1NGG9_AMBTC</name>
<dbReference type="Gramene" id="ERM94588">
    <property type="protein sequence ID" value="ERM94588"/>
    <property type="gene ID" value="AMTR_s00011p00070090"/>
</dbReference>
<reference evidence="2" key="1">
    <citation type="journal article" date="2013" name="Science">
        <title>The Amborella genome and the evolution of flowering plants.</title>
        <authorList>
            <consortium name="Amborella Genome Project"/>
        </authorList>
    </citation>
    <scope>NUCLEOTIDE SEQUENCE [LARGE SCALE GENOMIC DNA]</scope>
</reference>
<dbReference type="Proteomes" id="UP000017836">
    <property type="component" value="Unassembled WGS sequence"/>
</dbReference>
<proteinExistence type="predicted"/>
<dbReference type="EMBL" id="KI397507">
    <property type="protein sequence ID" value="ERM94588.1"/>
    <property type="molecule type" value="Genomic_DNA"/>
</dbReference>
<accession>W1NGG9</accession>
<evidence type="ECO:0000313" key="1">
    <source>
        <dbReference type="EMBL" id="ERM94588.1"/>
    </source>
</evidence>
<sequence length="108" mass="12011">MALIEFDIVMPLSVVPQEETPTLLLQNSERATHVMGVDCDKEEALVCSMMGDMEADSDVPIRVIFNEIMERRKVKKKAKSDASIVHSKAMNAIKTPVKPVSKKKNGKL</sequence>
<organism evidence="1 2">
    <name type="scientific">Amborella trichopoda</name>
    <dbReference type="NCBI Taxonomy" id="13333"/>
    <lineage>
        <taxon>Eukaryota</taxon>
        <taxon>Viridiplantae</taxon>
        <taxon>Streptophyta</taxon>
        <taxon>Embryophyta</taxon>
        <taxon>Tracheophyta</taxon>
        <taxon>Spermatophyta</taxon>
        <taxon>Magnoliopsida</taxon>
        <taxon>Amborellales</taxon>
        <taxon>Amborellaceae</taxon>
        <taxon>Amborella</taxon>
    </lineage>
</organism>
<evidence type="ECO:0000313" key="2">
    <source>
        <dbReference type="Proteomes" id="UP000017836"/>
    </source>
</evidence>
<keyword evidence="2" id="KW-1185">Reference proteome</keyword>
<gene>
    <name evidence="1" type="ORF">AMTR_s00011p00070090</name>
</gene>
<dbReference type="AlphaFoldDB" id="W1NGG9"/>
<dbReference type="HOGENOM" id="CLU_2267431_0_0_1"/>
<protein>
    <submittedName>
        <fullName evidence="1">Uncharacterized protein</fullName>
    </submittedName>
</protein>